<dbReference type="EMBL" id="QQST01000001">
    <property type="protein sequence ID" value="RDI71446.1"/>
    <property type="molecule type" value="Genomic_DNA"/>
</dbReference>
<proteinExistence type="predicted"/>
<keyword evidence="2" id="KW-1185">Reference proteome</keyword>
<reference evidence="1 2" key="1">
    <citation type="submission" date="2018-07" db="EMBL/GenBank/DDBJ databases">
        <title>Genome sequence of extremly halophilic archaeon Halopelagius longus strain BC12-B1.</title>
        <authorList>
            <person name="Zhang X."/>
        </authorList>
    </citation>
    <scope>NUCLEOTIDE SEQUENCE [LARGE SCALE GENOMIC DNA]</scope>
    <source>
        <strain evidence="1 2">BC12-B1</strain>
    </source>
</reference>
<gene>
    <name evidence="1" type="ORF">DWB78_06765</name>
</gene>
<organism evidence="1 2">
    <name type="scientific">Halopelagius longus</name>
    <dbReference type="NCBI Taxonomy" id="1236180"/>
    <lineage>
        <taxon>Archaea</taxon>
        <taxon>Methanobacteriati</taxon>
        <taxon>Methanobacteriota</taxon>
        <taxon>Stenosarchaea group</taxon>
        <taxon>Halobacteria</taxon>
        <taxon>Halobacteriales</taxon>
        <taxon>Haloferacaceae</taxon>
    </lineage>
</organism>
<name>A0A370IL73_9EURY</name>
<evidence type="ECO:0000313" key="1">
    <source>
        <dbReference type="EMBL" id="RDI71446.1"/>
    </source>
</evidence>
<protein>
    <submittedName>
        <fullName evidence="1">Uncharacterized protein</fullName>
    </submittedName>
</protein>
<dbReference type="Proteomes" id="UP000255421">
    <property type="component" value="Unassembled WGS sequence"/>
</dbReference>
<comment type="caution">
    <text evidence="1">The sequence shown here is derived from an EMBL/GenBank/DDBJ whole genome shotgun (WGS) entry which is preliminary data.</text>
</comment>
<accession>A0A370IL73</accession>
<dbReference type="AlphaFoldDB" id="A0A370IL73"/>
<evidence type="ECO:0000313" key="2">
    <source>
        <dbReference type="Proteomes" id="UP000255421"/>
    </source>
</evidence>
<sequence length="69" mass="7529">MWKVATADALRLRTDSFGTVHERTELSVGVTTGATRVVPRLDAARTCRRFYHSVAERAPVPTVPGGEGF</sequence>